<organism evidence="1 2">
    <name type="scientific">Rhizoctonia solani</name>
    <dbReference type="NCBI Taxonomy" id="456999"/>
    <lineage>
        <taxon>Eukaryota</taxon>
        <taxon>Fungi</taxon>
        <taxon>Dikarya</taxon>
        <taxon>Basidiomycota</taxon>
        <taxon>Agaricomycotina</taxon>
        <taxon>Agaricomycetes</taxon>
        <taxon>Cantharellales</taxon>
        <taxon>Ceratobasidiaceae</taxon>
        <taxon>Rhizoctonia</taxon>
    </lineage>
</organism>
<dbReference type="EMBL" id="CAJNJQ010006262">
    <property type="protein sequence ID" value="CAE7225056.1"/>
    <property type="molecule type" value="Genomic_DNA"/>
</dbReference>
<protein>
    <submittedName>
        <fullName evidence="1">Uncharacterized protein</fullName>
    </submittedName>
</protein>
<evidence type="ECO:0000313" key="1">
    <source>
        <dbReference type="EMBL" id="CAE7225056.1"/>
    </source>
</evidence>
<name>A0A8H3EEL4_9AGAM</name>
<gene>
    <name evidence="1" type="ORF">RDB_LOCUS173574</name>
</gene>
<sequence length="122" mass="13482">MNHCSVCIYAQLPRILQTPGARNPWEIFRTGHGSEVAHGISGGLGACYNRTVLNMVYVAGPPCKLIGNEEERAEMVVKILLEQNDDNHTEVVRDDDIPDPCVTLFVLLIMFPPSFVVVKVCS</sequence>
<dbReference type="AlphaFoldDB" id="A0A8H3EEL4"/>
<reference evidence="1" key="1">
    <citation type="submission" date="2021-01" db="EMBL/GenBank/DDBJ databases">
        <authorList>
            <person name="Kaushik A."/>
        </authorList>
    </citation>
    <scope>NUCLEOTIDE SEQUENCE</scope>
    <source>
        <strain evidence="1">AG5</strain>
    </source>
</reference>
<accession>A0A8H3EEL4</accession>
<comment type="caution">
    <text evidence="1">The sequence shown here is derived from an EMBL/GenBank/DDBJ whole genome shotgun (WGS) entry which is preliminary data.</text>
</comment>
<evidence type="ECO:0000313" key="2">
    <source>
        <dbReference type="Proteomes" id="UP000663827"/>
    </source>
</evidence>
<proteinExistence type="predicted"/>
<dbReference type="Proteomes" id="UP000663827">
    <property type="component" value="Unassembled WGS sequence"/>
</dbReference>